<name>A0A518B143_9BACT</name>
<evidence type="ECO:0000313" key="3">
    <source>
        <dbReference type="Proteomes" id="UP000317093"/>
    </source>
</evidence>
<feature type="transmembrane region" description="Helical" evidence="1">
    <location>
        <begin position="64"/>
        <end position="85"/>
    </location>
</feature>
<proteinExistence type="predicted"/>
<evidence type="ECO:0008006" key="4">
    <source>
        <dbReference type="Google" id="ProtNLM"/>
    </source>
</evidence>
<sequence>MFTRVHDIKCALLWFWAVWLSVVVATNGCDLLKHWTILPAWWAFASGNYAAVAKVTSVYPGSSWISVLLFLGVIAWEGLAAILFWRAVVLWMRQREPAYAAVNVAIAVSMSLWAAFLVAEEVYVDFSVSSTHRQLLALSLLTLLVIHLLPEEVASKR</sequence>
<feature type="transmembrane region" description="Helical" evidence="1">
    <location>
        <begin position="97"/>
        <end position="119"/>
    </location>
</feature>
<accession>A0A518B143</accession>
<protein>
    <recommendedName>
        <fullName evidence="4">DUF2165 domain-containing protein</fullName>
    </recommendedName>
</protein>
<evidence type="ECO:0000313" key="2">
    <source>
        <dbReference type="EMBL" id="QDU60700.1"/>
    </source>
</evidence>
<dbReference type="EMBL" id="CP036279">
    <property type="protein sequence ID" value="QDU60700.1"/>
    <property type="molecule type" value="Genomic_DNA"/>
</dbReference>
<gene>
    <name evidence="2" type="ORF">Pan216_15490</name>
</gene>
<feature type="transmembrane region" description="Helical" evidence="1">
    <location>
        <begin position="131"/>
        <end position="149"/>
    </location>
</feature>
<reference evidence="2 3" key="1">
    <citation type="submission" date="2019-02" db="EMBL/GenBank/DDBJ databases">
        <title>Deep-cultivation of Planctomycetes and their phenomic and genomic characterization uncovers novel biology.</title>
        <authorList>
            <person name="Wiegand S."/>
            <person name="Jogler M."/>
            <person name="Boedeker C."/>
            <person name="Pinto D."/>
            <person name="Vollmers J."/>
            <person name="Rivas-Marin E."/>
            <person name="Kohn T."/>
            <person name="Peeters S.H."/>
            <person name="Heuer A."/>
            <person name="Rast P."/>
            <person name="Oberbeckmann S."/>
            <person name="Bunk B."/>
            <person name="Jeske O."/>
            <person name="Meyerdierks A."/>
            <person name="Storesund J.E."/>
            <person name="Kallscheuer N."/>
            <person name="Luecker S."/>
            <person name="Lage O.M."/>
            <person name="Pohl T."/>
            <person name="Merkel B.J."/>
            <person name="Hornburger P."/>
            <person name="Mueller R.-W."/>
            <person name="Bruemmer F."/>
            <person name="Labrenz M."/>
            <person name="Spormann A.M."/>
            <person name="Op den Camp H."/>
            <person name="Overmann J."/>
            <person name="Amann R."/>
            <person name="Jetten M.S.M."/>
            <person name="Mascher T."/>
            <person name="Medema M.H."/>
            <person name="Devos D.P."/>
            <person name="Kaster A.-K."/>
            <person name="Ovreas L."/>
            <person name="Rohde M."/>
            <person name="Galperin M.Y."/>
            <person name="Jogler C."/>
        </authorList>
    </citation>
    <scope>NUCLEOTIDE SEQUENCE [LARGE SCALE GENOMIC DNA]</scope>
    <source>
        <strain evidence="2 3">Pan216</strain>
    </source>
</reference>
<dbReference type="KEGG" id="knv:Pan216_15490"/>
<keyword evidence="1" id="KW-0812">Transmembrane</keyword>
<dbReference type="Proteomes" id="UP000317093">
    <property type="component" value="Chromosome"/>
</dbReference>
<organism evidence="2 3">
    <name type="scientific">Kolteria novifilia</name>
    <dbReference type="NCBI Taxonomy" id="2527975"/>
    <lineage>
        <taxon>Bacteria</taxon>
        <taxon>Pseudomonadati</taxon>
        <taxon>Planctomycetota</taxon>
        <taxon>Planctomycetia</taxon>
        <taxon>Kolteriales</taxon>
        <taxon>Kolteriaceae</taxon>
        <taxon>Kolteria</taxon>
    </lineage>
</organism>
<keyword evidence="1" id="KW-0472">Membrane</keyword>
<keyword evidence="3" id="KW-1185">Reference proteome</keyword>
<evidence type="ECO:0000256" key="1">
    <source>
        <dbReference type="SAM" id="Phobius"/>
    </source>
</evidence>
<dbReference type="AlphaFoldDB" id="A0A518B143"/>
<keyword evidence="1" id="KW-1133">Transmembrane helix</keyword>